<evidence type="ECO:0000313" key="1">
    <source>
        <dbReference type="EMBL" id="KAJ9651741.1"/>
    </source>
</evidence>
<dbReference type="Proteomes" id="UP001172386">
    <property type="component" value="Unassembled WGS sequence"/>
</dbReference>
<dbReference type="EMBL" id="JAPDRQ010000238">
    <property type="protein sequence ID" value="KAJ9651741.1"/>
    <property type="molecule type" value="Genomic_DNA"/>
</dbReference>
<feature type="non-terminal residue" evidence="1">
    <location>
        <position position="141"/>
    </location>
</feature>
<name>A0ACC2ZVS7_9EURO</name>
<organism evidence="1 2">
    <name type="scientific">Neophaeococcomyces mojaviensis</name>
    <dbReference type="NCBI Taxonomy" id="3383035"/>
    <lineage>
        <taxon>Eukaryota</taxon>
        <taxon>Fungi</taxon>
        <taxon>Dikarya</taxon>
        <taxon>Ascomycota</taxon>
        <taxon>Pezizomycotina</taxon>
        <taxon>Eurotiomycetes</taxon>
        <taxon>Chaetothyriomycetidae</taxon>
        <taxon>Chaetothyriales</taxon>
        <taxon>Chaetothyriales incertae sedis</taxon>
        <taxon>Neophaeococcomyces</taxon>
    </lineage>
</organism>
<proteinExistence type="predicted"/>
<gene>
    <name evidence="1" type="primary">PIB2</name>
    <name evidence="1" type="ORF">H2198_009013</name>
</gene>
<comment type="caution">
    <text evidence="1">The sequence shown here is derived from an EMBL/GenBank/DDBJ whole genome shotgun (WGS) entry which is preliminary data.</text>
</comment>
<sequence length="141" mass="15666">MAAVYPAQTYTIPQNNHQMCFFSSNGQTSPASSTSPASPRTNGMDMPYNPNPAKQLRPPKQPLYVPAVLRQTEHFATMSPLTPPKSTRGSLENMEERNDTQFSPADLEAYFQQAHMAEEELGEVTGPPKQDHWRPDEASTS</sequence>
<reference evidence="1" key="1">
    <citation type="submission" date="2022-10" db="EMBL/GenBank/DDBJ databases">
        <title>Culturing micro-colonial fungi from biological soil crusts in the Mojave desert and describing Neophaeococcomyces mojavensis, and introducing the new genera and species Taxawa tesnikishii.</title>
        <authorList>
            <person name="Kurbessoian T."/>
            <person name="Stajich J.E."/>
        </authorList>
    </citation>
    <scope>NUCLEOTIDE SEQUENCE</scope>
    <source>
        <strain evidence="1">JES_112</strain>
    </source>
</reference>
<accession>A0ACC2ZVS7</accession>
<evidence type="ECO:0000313" key="2">
    <source>
        <dbReference type="Proteomes" id="UP001172386"/>
    </source>
</evidence>
<protein>
    <submittedName>
        <fullName evidence="1">Zn finger protein</fullName>
    </submittedName>
</protein>
<keyword evidence="2" id="KW-1185">Reference proteome</keyword>